<evidence type="ECO:0000256" key="1">
    <source>
        <dbReference type="ARBA" id="ARBA00022598"/>
    </source>
</evidence>
<dbReference type="GO" id="GO:0006450">
    <property type="term" value="P:regulation of translational fidelity"/>
    <property type="evidence" value="ECO:0007669"/>
    <property type="project" value="InterPro"/>
</dbReference>
<comment type="similarity">
    <text evidence="2">Belongs to the GatC family.</text>
</comment>
<dbReference type="HAMAP" id="MF_00122">
    <property type="entry name" value="GatC"/>
    <property type="match status" value="1"/>
</dbReference>
<keyword evidence="1 2" id="KW-0436">Ligase</keyword>
<dbReference type="GO" id="GO:0050566">
    <property type="term" value="F:asparaginyl-tRNA synthase (glutamine-hydrolyzing) activity"/>
    <property type="evidence" value="ECO:0007669"/>
    <property type="project" value="RHEA"/>
</dbReference>
<dbReference type="GO" id="GO:0050567">
    <property type="term" value="F:glutaminyl-tRNA synthase (glutamine-hydrolyzing) activity"/>
    <property type="evidence" value="ECO:0007669"/>
    <property type="project" value="UniProtKB-UniRule"/>
</dbReference>
<dbReference type="Gene3D" id="1.10.20.60">
    <property type="entry name" value="Glu-tRNAGln amidotransferase C subunit, N-terminal domain"/>
    <property type="match status" value="1"/>
</dbReference>
<dbReference type="KEGG" id="mcg:GL4_2209"/>
<dbReference type="STRING" id="1384459.GL4_2209"/>
<dbReference type="GO" id="GO:0005524">
    <property type="term" value="F:ATP binding"/>
    <property type="evidence" value="ECO:0007669"/>
    <property type="project" value="UniProtKB-KW"/>
</dbReference>
<dbReference type="Proteomes" id="UP000031643">
    <property type="component" value="Chromosome"/>
</dbReference>
<proteinExistence type="inferred from homology"/>
<dbReference type="SUPFAM" id="SSF141000">
    <property type="entry name" value="Glu-tRNAGln amidotransferase C subunit"/>
    <property type="match status" value="1"/>
</dbReference>
<dbReference type="NCBIfam" id="TIGR00135">
    <property type="entry name" value="gatC"/>
    <property type="match status" value="1"/>
</dbReference>
<dbReference type="InterPro" id="IPR003837">
    <property type="entry name" value="GatC"/>
</dbReference>
<dbReference type="GO" id="GO:0016740">
    <property type="term" value="F:transferase activity"/>
    <property type="evidence" value="ECO:0007669"/>
    <property type="project" value="UniProtKB-KW"/>
</dbReference>
<dbReference type="HOGENOM" id="CLU_105899_2_0_5"/>
<keyword evidence="4" id="KW-1185">Reference proteome</keyword>
<dbReference type="GO" id="GO:0006412">
    <property type="term" value="P:translation"/>
    <property type="evidence" value="ECO:0007669"/>
    <property type="project" value="UniProtKB-UniRule"/>
</dbReference>
<evidence type="ECO:0000313" key="4">
    <source>
        <dbReference type="Proteomes" id="UP000031643"/>
    </source>
</evidence>
<comment type="function">
    <text evidence="2">Allows the formation of correctly charged Asn-tRNA(Asn) or Gln-tRNA(Gln) through the transamidation of misacylated Asp-tRNA(Asn) or Glu-tRNA(Gln) in organisms which lack either or both of asparaginyl-tRNA or glutaminyl-tRNA synthetases. The reaction takes place in the presence of glutamine and ATP through an activated phospho-Asp-tRNA(Asn) or phospho-Glu-tRNA(Gln).</text>
</comment>
<dbReference type="RefSeq" id="WP_045367370.1">
    <property type="nucleotide sequence ID" value="NZ_AP014648.1"/>
</dbReference>
<evidence type="ECO:0000256" key="2">
    <source>
        <dbReference type="HAMAP-Rule" id="MF_00122"/>
    </source>
</evidence>
<dbReference type="PANTHER" id="PTHR15004:SF0">
    <property type="entry name" value="GLUTAMYL-TRNA(GLN) AMIDOTRANSFERASE SUBUNIT C, MITOCHONDRIAL"/>
    <property type="match status" value="1"/>
</dbReference>
<comment type="subunit">
    <text evidence="2">Heterotrimer of A, B and C subunits.</text>
</comment>
<dbReference type="PANTHER" id="PTHR15004">
    <property type="entry name" value="GLUTAMYL-TRNA(GLN) AMIDOTRANSFERASE SUBUNIT C, MITOCHONDRIAL"/>
    <property type="match status" value="1"/>
</dbReference>
<keyword evidence="2" id="KW-0547">Nucleotide-binding</keyword>
<dbReference type="EMBL" id="AP014648">
    <property type="protein sequence ID" value="BAQ17651.1"/>
    <property type="molecule type" value="Genomic_DNA"/>
</dbReference>
<dbReference type="OrthoDB" id="9794326at2"/>
<comment type="catalytic activity">
    <reaction evidence="2">
        <text>L-aspartyl-tRNA(Asn) + L-glutamine + ATP + H2O = L-asparaginyl-tRNA(Asn) + L-glutamate + ADP + phosphate + 2 H(+)</text>
        <dbReference type="Rhea" id="RHEA:14513"/>
        <dbReference type="Rhea" id="RHEA-COMP:9674"/>
        <dbReference type="Rhea" id="RHEA-COMP:9677"/>
        <dbReference type="ChEBI" id="CHEBI:15377"/>
        <dbReference type="ChEBI" id="CHEBI:15378"/>
        <dbReference type="ChEBI" id="CHEBI:29985"/>
        <dbReference type="ChEBI" id="CHEBI:30616"/>
        <dbReference type="ChEBI" id="CHEBI:43474"/>
        <dbReference type="ChEBI" id="CHEBI:58359"/>
        <dbReference type="ChEBI" id="CHEBI:78515"/>
        <dbReference type="ChEBI" id="CHEBI:78516"/>
        <dbReference type="ChEBI" id="CHEBI:456216"/>
    </reaction>
</comment>
<accession>A0A0A8K4C1</accession>
<keyword evidence="3" id="KW-0808">Transferase</keyword>
<organism evidence="3 4">
    <name type="scientific">Methyloceanibacter caenitepidi</name>
    <dbReference type="NCBI Taxonomy" id="1384459"/>
    <lineage>
        <taxon>Bacteria</taxon>
        <taxon>Pseudomonadati</taxon>
        <taxon>Pseudomonadota</taxon>
        <taxon>Alphaproteobacteria</taxon>
        <taxon>Hyphomicrobiales</taxon>
        <taxon>Hyphomicrobiaceae</taxon>
        <taxon>Methyloceanibacter</taxon>
    </lineage>
</organism>
<dbReference type="GO" id="GO:0070681">
    <property type="term" value="P:glutaminyl-tRNAGln biosynthesis via transamidation"/>
    <property type="evidence" value="ECO:0007669"/>
    <property type="project" value="TreeGrafter"/>
</dbReference>
<dbReference type="EC" id="6.3.5.-" evidence="2"/>
<gene>
    <name evidence="2" type="primary">gatC</name>
    <name evidence="3" type="ORF">GL4_2209</name>
</gene>
<sequence>MSVDRATVFRIARLARIAITDEEAGRLESELSGILDWVAQLDELDTANVEPMTRVEAMTMKMREDKVTDGFKADEIVKNAPQEDDHYFVVPKIVE</sequence>
<comment type="catalytic activity">
    <reaction evidence="2">
        <text>L-glutamyl-tRNA(Gln) + L-glutamine + ATP + H2O = L-glutaminyl-tRNA(Gln) + L-glutamate + ADP + phosphate + H(+)</text>
        <dbReference type="Rhea" id="RHEA:17521"/>
        <dbReference type="Rhea" id="RHEA-COMP:9681"/>
        <dbReference type="Rhea" id="RHEA-COMP:9684"/>
        <dbReference type="ChEBI" id="CHEBI:15377"/>
        <dbReference type="ChEBI" id="CHEBI:15378"/>
        <dbReference type="ChEBI" id="CHEBI:29985"/>
        <dbReference type="ChEBI" id="CHEBI:30616"/>
        <dbReference type="ChEBI" id="CHEBI:43474"/>
        <dbReference type="ChEBI" id="CHEBI:58359"/>
        <dbReference type="ChEBI" id="CHEBI:78520"/>
        <dbReference type="ChEBI" id="CHEBI:78521"/>
        <dbReference type="ChEBI" id="CHEBI:456216"/>
    </reaction>
</comment>
<keyword evidence="2" id="KW-0067">ATP-binding</keyword>
<reference evidence="3 4" key="1">
    <citation type="submission" date="2014-09" db="EMBL/GenBank/DDBJ databases">
        <title>Genome sequencing of Methyloceanibacter caenitepidi Gela4.</title>
        <authorList>
            <person name="Takeuchi M."/>
            <person name="Susumu S."/>
            <person name="Kamagata Y."/>
            <person name="Oshima K."/>
            <person name="Hattori M."/>
            <person name="Iwasaki W."/>
        </authorList>
    </citation>
    <scope>NUCLEOTIDE SEQUENCE [LARGE SCALE GENOMIC DNA]</scope>
    <source>
        <strain evidence="3 4">Gela4</strain>
    </source>
</reference>
<evidence type="ECO:0000313" key="3">
    <source>
        <dbReference type="EMBL" id="BAQ17651.1"/>
    </source>
</evidence>
<dbReference type="InterPro" id="IPR036113">
    <property type="entry name" value="Asp/Glu-ADT_sf_sub_c"/>
</dbReference>
<dbReference type="AlphaFoldDB" id="A0A0A8K4C1"/>
<dbReference type="Pfam" id="PF02686">
    <property type="entry name" value="GatC"/>
    <property type="match status" value="1"/>
</dbReference>
<protein>
    <recommendedName>
        <fullName evidence="2">Aspartyl/glutamyl-tRNA(Asn/Gln) amidotransferase subunit C</fullName>
        <shortName evidence="2">Asp/Glu-ADT subunit C</shortName>
        <ecNumber evidence="2">6.3.5.-</ecNumber>
    </recommendedName>
</protein>
<name>A0A0A8K4C1_9HYPH</name>
<keyword evidence="2" id="KW-0648">Protein biosynthesis</keyword>